<keyword evidence="15 20" id="KW-0464">Manganese</keyword>
<feature type="binding site" evidence="20">
    <location>
        <position position="271"/>
    </location>
    <ligand>
        <name>Mg(2+)</name>
        <dbReference type="ChEBI" id="CHEBI:18420"/>
        <label>2</label>
    </ligand>
</feature>
<feature type="domain" description="ATP-grasp" evidence="22">
    <location>
        <begin position="109"/>
        <end position="304"/>
    </location>
</feature>
<evidence type="ECO:0000256" key="14">
    <source>
        <dbReference type="ARBA" id="ARBA00022984"/>
    </source>
</evidence>
<dbReference type="GO" id="GO:0005524">
    <property type="term" value="F:ATP binding"/>
    <property type="evidence" value="ECO:0007669"/>
    <property type="project" value="UniProtKB-UniRule"/>
</dbReference>
<evidence type="ECO:0000256" key="17">
    <source>
        <dbReference type="ARBA" id="ARBA00047614"/>
    </source>
</evidence>
<dbReference type="Gene3D" id="3.30.1490.20">
    <property type="entry name" value="ATP-grasp fold, A domain"/>
    <property type="match status" value="1"/>
</dbReference>
<evidence type="ECO:0000256" key="18">
    <source>
        <dbReference type="HAMAP-Rule" id="MF_00047"/>
    </source>
</evidence>
<evidence type="ECO:0000313" key="23">
    <source>
        <dbReference type="EMBL" id="KFI18332.1"/>
    </source>
</evidence>
<dbReference type="PANTHER" id="PTHR23132">
    <property type="entry name" value="D-ALANINE--D-ALANINE LIGASE"/>
    <property type="match status" value="1"/>
</dbReference>
<dbReference type="OrthoDB" id="9813261at2"/>
<dbReference type="NCBIfam" id="TIGR01205">
    <property type="entry name" value="D_ala_D_alaTIGR"/>
    <property type="match status" value="1"/>
</dbReference>
<dbReference type="Pfam" id="PF07478">
    <property type="entry name" value="Dala_Dala_lig_C"/>
    <property type="match status" value="1"/>
</dbReference>
<evidence type="ECO:0000256" key="19">
    <source>
        <dbReference type="PIRSR" id="PIRSR039102-1"/>
    </source>
</evidence>
<evidence type="ECO:0000256" key="21">
    <source>
        <dbReference type="PROSITE-ProRule" id="PRU00409"/>
    </source>
</evidence>
<evidence type="ECO:0000256" key="20">
    <source>
        <dbReference type="PIRSR" id="PIRSR039102-3"/>
    </source>
</evidence>
<dbReference type="SUPFAM" id="SSF52440">
    <property type="entry name" value="PreATP-grasp domain"/>
    <property type="match status" value="1"/>
</dbReference>
<dbReference type="InterPro" id="IPR011761">
    <property type="entry name" value="ATP-grasp"/>
</dbReference>
<dbReference type="NCBIfam" id="NF002378">
    <property type="entry name" value="PRK01372.1"/>
    <property type="match status" value="1"/>
</dbReference>
<dbReference type="InterPro" id="IPR000291">
    <property type="entry name" value="D-Ala_lig_Van_CS"/>
</dbReference>
<dbReference type="PANTHER" id="PTHR23132:SF23">
    <property type="entry name" value="D-ALANINE--D-ALANINE LIGASE B"/>
    <property type="match status" value="1"/>
</dbReference>
<keyword evidence="10 21" id="KW-0547">Nucleotide-binding</keyword>
<comment type="cofactor">
    <cofactor evidence="20">
        <name>Mg(2+)</name>
        <dbReference type="ChEBI" id="CHEBI:18420"/>
    </cofactor>
    <cofactor evidence="20">
        <name>Mn(2+)</name>
        <dbReference type="ChEBI" id="CHEBI:29035"/>
    </cofactor>
    <text evidence="20">Binds 2 magnesium or manganese ions per subunit.</text>
</comment>
<evidence type="ECO:0000256" key="11">
    <source>
        <dbReference type="ARBA" id="ARBA00022840"/>
    </source>
</evidence>
<comment type="similarity">
    <text evidence="5 18">Belongs to the D-alanine--D-alanine ligase family.</text>
</comment>
<dbReference type="PROSITE" id="PS00844">
    <property type="entry name" value="DALA_DALA_LIGASE_2"/>
    <property type="match status" value="1"/>
</dbReference>
<protein>
    <recommendedName>
        <fullName evidence="6 18">D-alanine--D-alanine ligase</fullName>
        <ecNumber evidence="6 18">6.3.2.4</ecNumber>
    </recommendedName>
    <alternativeName>
        <fullName evidence="18">D-Ala-D-Ala ligase</fullName>
    </alternativeName>
    <alternativeName>
        <fullName evidence="18">D-alanylalanine synthetase</fullName>
    </alternativeName>
</protein>
<dbReference type="PIRSF" id="PIRSF039102">
    <property type="entry name" value="Ddl/VanB"/>
    <property type="match status" value="1"/>
</dbReference>
<dbReference type="GO" id="GO:0009252">
    <property type="term" value="P:peptidoglycan biosynthetic process"/>
    <property type="evidence" value="ECO:0007669"/>
    <property type="project" value="UniProtKB-UniRule"/>
</dbReference>
<evidence type="ECO:0000256" key="12">
    <source>
        <dbReference type="ARBA" id="ARBA00022842"/>
    </source>
</evidence>
<proteinExistence type="inferred from homology"/>
<feature type="binding site" evidence="20">
    <location>
        <position position="258"/>
    </location>
    <ligand>
        <name>Mg(2+)</name>
        <dbReference type="ChEBI" id="CHEBI:18420"/>
        <label>1</label>
    </ligand>
</feature>
<dbReference type="Gene3D" id="3.30.470.20">
    <property type="entry name" value="ATP-grasp fold, B domain"/>
    <property type="match status" value="1"/>
</dbReference>
<feature type="active site" evidence="19">
    <location>
        <position position="23"/>
    </location>
</feature>
<dbReference type="InterPro" id="IPR016185">
    <property type="entry name" value="PreATP-grasp_dom_sf"/>
</dbReference>
<dbReference type="PROSITE" id="PS50975">
    <property type="entry name" value="ATP_GRASP"/>
    <property type="match status" value="1"/>
</dbReference>
<comment type="cofactor">
    <cofactor evidence="1">
        <name>Mn(2+)</name>
        <dbReference type="ChEBI" id="CHEBI:29035"/>
    </cofactor>
</comment>
<evidence type="ECO:0000256" key="10">
    <source>
        <dbReference type="ARBA" id="ARBA00022741"/>
    </source>
</evidence>
<feature type="binding site" evidence="20">
    <location>
        <position position="271"/>
    </location>
    <ligand>
        <name>Mg(2+)</name>
        <dbReference type="ChEBI" id="CHEBI:18420"/>
        <label>1</label>
    </ligand>
</feature>
<evidence type="ECO:0000256" key="5">
    <source>
        <dbReference type="ARBA" id="ARBA00010871"/>
    </source>
</evidence>
<evidence type="ECO:0000259" key="22">
    <source>
        <dbReference type="PROSITE" id="PS50975"/>
    </source>
</evidence>
<keyword evidence="7 18" id="KW-0963">Cytoplasm</keyword>
<keyword evidence="11 21" id="KW-0067">ATP-binding</keyword>
<comment type="pathway">
    <text evidence="4 18">Cell wall biogenesis; peptidoglycan biosynthesis.</text>
</comment>
<dbReference type="PROSITE" id="PS00843">
    <property type="entry name" value="DALA_DALA_LIGASE_1"/>
    <property type="match status" value="1"/>
</dbReference>
<dbReference type="GO" id="GO:0008716">
    <property type="term" value="F:D-alanine-D-alanine ligase activity"/>
    <property type="evidence" value="ECO:0007669"/>
    <property type="project" value="UniProtKB-UniRule"/>
</dbReference>
<dbReference type="GO" id="GO:0005829">
    <property type="term" value="C:cytosol"/>
    <property type="evidence" value="ECO:0007669"/>
    <property type="project" value="TreeGrafter"/>
</dbReference>
<keyword evidence="12 20" id="KW-0460">Magnesium</keyword>
<keyword evidence="14 18" id="KW-0573">Peptidoglycan synthesis</keyword>
<dbReference type="SMR" id="A0A0E2ZJB2"/>
<dbReference type="EMBL" id="JPGN01000085">
    <property type="protein sequence ID" value="KFI18332.1"/>
    <property type="molecule type" value="Genomic_DNA"/>
</dbReference>
<dbReference type="InterPro" id="IPR013815">
    <property type="entry name" value="ATP_grasp_subdomain_1"/>
</dbReference>
<comment type="caution">
    <text evidence="23">The sequence shown here is derived from an EMBL/GenBank/DDBJ whole genome shotgun (WGS) entry which is preliminary data.</text>
</comment>
<comment type="catalytic activity">
    <reaction evidence="17 18">
        <text>2 D-alanine + ATP = D-alanyl-D-alanine + ADP + phosphate + H(+)</text>
        <dbReference type="Rhea" id="RHEA:11224"/>
        <dbReference type="ChEBI" id="CHEBI:15378"/>
        <dbReference type="ChEBI" id="CHEBI:30616"/>
        <dbReference type="ChEBI" id="CHEBI:43474"/>
        <dbReference type="ChEBI" id="CHEBI:57416"/>
        <dbReference type="ChEBI" id="CHEBI:57822"/>
        <dbReference type="ChEBI" id="CHEBI:456216"/>
        <dbReference type="EC" id="6.3.2.4"/>
    </reaction>
</comment>
<keyword evidence="13 18" id="KW-0133">Cell shape</keyword>
<evidence type="ECO:0000256" key="16">
    <source>
        <dbReference type="ARBA" id="ARBA00023316"/>
    </source>
</evidence>
<evidence type="ECO:0000256" key="3">
    <source>
        <dbReference type="ARBA" id="ARBA00004496"/>
    </source>
</evidence>
<evidence type="ECO:0000256" key="1">
    <source>
        <dbReference type="ARBA" id="ARBA00001936"/>
    </source>
</evidence>
<dbReference type="Gene3D" id="3.40.50.20">
    <property type="match status" value="1"/>
</dbReference>
<dbReference type="UniPathway" id="UPA00219"/>
<dbReference type="EC" id="6.3.2.4" evidence="6 18"/>
<feature type="active site" evidence="19">
    <location>
        <position position="282"/>
    </location>
</feature>
<dbReference type="InterPro" id="IPR011095">
    <property type="entry name" value="Dala_Dala_lig_C"/>
</dbReference>
<dbReference type="GO" id="GO:0046872">
    <property type="term" value="F:metal ion binding"/>
    <property type="evidence" value="ECO:0007669"/>
    <property type="project" value="UniProtKB-KW"/>
</dbReference>
<evidence type="ECO:0000256" key="8">
    <source>
        <dbReference type="ARBA" id="ARBA00022598"/>
    </source>
</evidence>
<dbReference type="HOGENOM" id="CLU_039268_1_2_6"/>
<dbReference type="SUPFAM" id="SSF56059">
    <property type="entry name" value="Glutathione synthetase ATP-binding domain-like"/>
    <property type="match status" value="1"/>
</dbReference>
<dbReference type="Pfam" id="PF01820">
    <property type="entry name" value="Dala_Dala_lig_N"/>
    <property type="match status" value="1"/>
</dbReference>
<keyword evidence="8 18" id="KW-0436">Ligase</keyword>
<evidence type="ECO:0000256" key="13">
    <source>
        <dbReference type="ARBA" id="ARBA00022960"/>
    </source>
</evidence>
<name>A0A0E2ZJB2_9GAMM</name>
<organism evidence="23 24">
    <name type="scientific">Nitrosococcus oceani C-27</name>
    <dbReference type="NCBI Taxonomy" id="314279"/>
    <lineage>
        <taxon>Bacteria</taxon>
        <taxon>Pseudomonadati</taxon>
        <taxon>Pseudomonadota</taxon>
        <taxon>Gammaproteobacteria</taxon>
        <taxon>Chromatiales</taxon>
        <taxon>Chromatiaceae</taxon>
        <taxon>Nitrosococcus</taxon>
    </lineage>
</organism>
<dbReference type="Proteomes" id="UP000028839">
    <property type="component" value="Unassembled WGS sequence"/>
</dbReference>
<evidence type="ECO:0000256" key="6">
    <source>
        <dbReference type="ARBA" id="ARBA00012216"/>
    </source>
</evidence>
<dbReference type="HAMAP" id="MF_00047">
    <property type="entry name" value="Dala_Dala_lig"/>
    <property type="match status" value="1"/>
</dbReference>
<dbReference type="GO" id="GO:0071555">
    <property type="term" value="P:cell wall organization"/>
    <property type="evidence" value="ECO:0007669"/>
    <property type="project" value="UniProtKB-KW"/>
</dbReference>
<feature type="binding site" evidence="20">
    <location>
        <position position="273"/>
    </location>
    <ligand>
        <name>Mg(2+)</name>
        <dbReference type="ChEBI" id="CHEBI:18420"/>
        <label>2</label>
    </ligand>
</feature>
<evidence type="ECO:0000256" key="7">
    <source>
        <dbReference type="ARBA" id="ARBA00022490"/>
    </source>
</evidence>
<dbReference type="InterPro" id="IPR011127">
    <property type="entry name" value="Dala_Dala_lig_N"/>
</dbReference>
<evidence type="ECO:0000313" key="24">
    <source>
        <dbReference type="Proteomes" id="UP000028839"/>
    </source>
</evidence>
<gene>
    <name evidence="18" type="primary">ddl</name>
    <name evidence="23" type="ORF">IB75_15175</name>
</gene>
<evidence type="ECO:0000256" key="4">
    <source>
        <dbReference type="ARBA" id="ARBA00004752"/>
    </source>
</evidence>
<accession>A0A0E2ZJB2</accession>
<dbReference type="GO" id="GO:0008360">
    <property type="term" value="P:regulation of cell shape"/>
    <property type="evidence" value="ECO:0007669"/>
    <property type="project" value="UniProtKB-KW"/>
</dbReference>
<dbReference type="InterPro" id="IPR005905">
    <property type="entry name" value="D_ala_D_ala"/>
</dbReference>
<comment type="subcellular location">
    <subcellularLocation>
        <location evidence="3 18">Cytoplasm</location>
    </subcellularLocation>
</comment>
<evidence type="ECO:0000256" key="2">
    <source>
        <dbReference type="ARBA" id="ARBA00003921"/>
    </source>
</evidence>
<dbReference type="AlphaFoldDB" id="A0A0E2ZJB2"/>
<dbReference type="FunFam" id="3.30.470.20:FF:000008">
    <property type="entry name" value="D-alanine--D-alanine ligase"/>
    <property type="match status" value="1"/>
</dbReference>
<evidence type="ECO:0000256" key="9">
    <source>
        <dbReference type="ARBA" id="ARBA00022723"/>
    </source>
</evidence>
<sequence length="316" mass="34489">MIGRVDVKAWGKVVVLMGGYSAEREISLKSGTAVLQSLLRQGIEAHGIDVDKGVLTQLSKGQFTRAFIALHGRGGEDGVIQGVLETLNLPYTGSGVLGSALTMDKLRSKRLWRGMDLPTADFSVLTRDTNPALIAADLGLPLIVKPAREGSSLGMMKVESIEALQSAYREAVIFDTAVFAERWLPGAEYTAAILADRVLPLIRLETPRVFYDFEAKYHANTTRYFCPCGLSEKQEQDLQALALEAFQALGASGWGRVDLRCDEKAHPYLLEINTVPGMTDHSLVPMAAQAAGIEFDEMVLQILASSLERRMFQDGT</sequence>
<feature type="active site" evidence="19">
    <location>
        <position position="151"/>
    </location>
</feature>
<keyword evidence="16 18" id="KW-0961">Cell wall biogenesis/degradation</keyword>
<comment type="function">
    <text evidence="2 18">Cell wall formation.</text>
</comment>
<evidence type="ECO:0000256" key="15">
    <source>
        <dbReference type="ARBA" id="ARBA00023211"/>
    </source>
</evidence>
<keyword evidence="9 20" id="KW-0479">Metal-binding</keyword>
<reference evidence="23 24" key="1">
    <citation type="submission" date="2014-07" db="EMBL/GenBank/DDBJ databases">
        <title>Comparative analysis of Nitrosococcus oceani genome inventories of strains from Pacific and Atlantic gyres.</title>
        <authorList>
            <person name="Lim C.K."/>
            <person name="Wang L."/>
            <person name="Sayavedra-Soto L.A."/>
            <person name="Klotz M.G."/>
        </authorList>
    </citation>
    <scope>NUCLEOTIDE SEQUENCE [LARGE SCALE GENOMIC DNA]</scope>
    <source>
        <strain evidence="23 24">C-27</strain>
    </source>
</reference>